<evidence type="ECO:0000259" key="3">
    <source>
        <dbReference type="PROSITE" id="PS51228"/>
    </source>
</evidence>
<dbReference type="EMBL" id="JARYMX010000001">
    <property type="protein sequence ID" value="KAJ9564310.1"/>
    <property type="molecule type" value="Genomic_DNA"/>
</dbReference>
<comment type="caution">
    <text evidence="4">The sequence shown here is derived from an EMBL/GenBank/DDBJ whole genome shotgun (WGS) entry which is preliminary data.</text>
</comment>
<dbReference type="Pfam" id="PF00887">
    <property type="entry name" value="ACBP"/>
    <property type="match status" value="1"/>
</dbReference>
<reference evidence="4" key="1">
    <citation type="submission" date="2023-03" db="EMBL/GenBank/DDBJ databases">
        <title>Chromosome-scale reference genome and RAD-based genetic map of yellow starthistle (Centaurea solstitialis) reveal putative structural variation and QTLs associated with invader traits.</title>
        <authorList>
            <person name="Reatini B."/>
            <person name="Cang F.A."/>
            <person name="Jiang Q."/>
            <person name="Mckibben M.T.W."/>
            <person name="Barker M.S."/>
            <person name="Rieseberg L.H."/>
            <person name="Dlugosch K.M."/>
        </authorList>
    </citation>
    <scope>NUCLEOTIDE SEQUENCE</scope>
    <source>
        <strain evidence="4">CAN-66</strain>
        <tissue evidence="4">Leaf</tissue>
    </source>
</reference>
<dbReference type="PROSITE" id="PS51228">
    <property type="entry name" value="ACB_2"/>
    <property type="match status" value="1"/>
</dbReference>
<dbReference type="InterPro" id="IPR035984">
    <property type="entry name" value="Acyl-CoA-binding_sf"/>
</dbReference>
<organism evidence="4 5">
    <name type="scientific">Centaurea solstitialis</name>
    <name type="common">yellow star-thistle</name>
    <dbReference type="NCBI Taxonomy" id="347529"/>
    <lineage>
        <taxon>Eukaryota</taxon>
        <taxon>Viridiplantae</taxon>
        <taxon>Streptophyta</taxon>
        <taxon>Embryophyta</taxon>
        <taxon>Tracheophyta</taxon>
        <taxon>Spermatophyta</taxon>
        <taxon>Magnoliopsida</taxon>
        <taxon>eudicotyledons</taxon>
        <taxon>Gunneridae</taxon>
        <taxon>Pentapetalae</taxon>
        <taxon>asterids</taxon>
        <taxon>campanulids</taxon>
        <taxon>Asterales</taxon>
        <taxon>Asteraceae</taxon>
        <taxon>Carduoideae</taxon>
        <taxon>Cardueae</taxon>
        <taxon>Centaureinae</taxon>
        <taxon>Centaurea</taxon>
    </lineage>
</organism>
<evidence type="ECO:0000256" key="2">
    <source>
        <dbReference type="ARBA" id="ARBA00023121"/>
    </source>
</evidence>
<dbReference type="SUPFAM" id="SSF47027">
    <property type="entry name" value="Acyl-CoA binding protein"/>
    <property type="match status" value="1"/>
</dbReference>
<name>A0AA38U0H7_9ASTR</name>
<dbReference type="GO" id="GO:0006631">
    <property type="term" value="P:fatty acid metabolic process"/>
    <property type="evidence" value="ECO:0007669"/>
    <property type="project" value="TreeGrafter"/>
</dbReference>
<gene>
    <name evidence="4" type="ORF">OSB04_000276</name>
</gene>
<comment type="similarity">
    <text evidence="1">Belongs to the ACBP family.</text>
</comment>
<dbReference type="Gene3D" id="1.20.80.10">
    <property type="match status" value="1"/>
</dbReference>
<sequence length="359" mass="39334">MELFQELLFTISLSLIVSLLMVKLFSLASGFEDGNSMVSKRVEEKMEKEWVVCESEKEEKVGYFDDAVEVSEEVGYGGYGEGELGSGFVIDGVKSVGEVGACYVFDESPERKDDVVGCVIEGPKSVGEVGACHVFDESPERKDDVVGSVVDDPKSVGEVGARYVFDESPQRKDDAVSLVESGEVNVRSFMEEDCVESVELPPESAAVDGGGGEVKVEEGDGGFYDDWQGIETTELEKRFGAGVAFMGSKISADRLSLIDNEVKLQLYGLHKVALEGACFESQPMALKISARANWNAWKRLENLGREEAMAQYIALLSRHVPDWMGNHACEDNMQDFVATETPGKLHSDEETPTRAKSER</sequence>
<keyword evidence="2" id="KW-0446">Lipid-binding</keyword>
<keyword evidence="5" id="KW-1185">Reference proteome</keyword>
<dbReference type="GO" id="GO:0000062">
    <property type="term" value="F:fatty-acyl-CoA binding"/>
    <property type="evidence" value="ECO:0007669"/>
    <property type="project" value="InterPro"/>
</dbReference>
<evidence type="ECO:0000256" key="1">
    <source>
        <dbReference type="ARBA" id="ARBA00005567"/>
    </source>
</evidence>
<dbReference type="InterPro" id="IPR000582">
    <property type="entry name" value="Acyl-CoA-binding_protein"/>
</dbReference>
<dbReference type="PANTHER" id="PTHR23310">
    <property type="entry name" value="ACYL-COA-BINDING PROTEIN, ACBP"/>
    <property type="match status" value="1"/>
</dbReference>
<proteinExistence type="inferred from homology"/>
<dbReference type="InterPro" id="IPR014352">
    <property type="entry name" value="FERM/acyl-CoA-bd_prot_sf"/>
</dbReference>
<dbReference type="AlphaFoldDB" id="A0AA38U0H7"/>
<evidence type="ECO:0000313" key="4">
    <source>
        <dbReference type="EMBL" id="KAJ9564310.1"/>
    </source>
</evidence>
<dbReference type="PANTHER" id="PTHR23310:SF105">
    <property type="entry name" value="ACYL-COA-BINDING DOMAIN-CONTAINING PROTEIN 5"/>
    <property type="match status" value="1"/>
</dbReference>
<protein>
    <recommendedName>
        <fullName evidence="3">ACB domain-containing protein</fullName>
    </recommendedName>
</protein>
<dbReference type="Proteomes" id="UP001172457">
    <property type="component" value="Chromosome 1"/>
</dbReference>
<feature type="domain" description="ACB" evidence="3">
    <location>
        <begin position="235"/>
        <end position="325"/>
    </location>
</feature>
<evidence type="ECO:0000313" key="5">
    <source>
        <dbReference type="Proteomes" id="UP001172457"/>
    </source>
</evidence>
<accession>A0AA38U0H7</accession>